<dbReference type="RefSeq" id="WP_014437271.1">
    <property type="nucleotide sequence ID" value="NC_017080.1"/>
</dbReference>
<keyword evidence="3" id="KW-1185">Reference proteome</keyword>
<evidence type="ECO:0008006" key="4">
    <source>
        <dbReference type="Google" id="ProtNLM"/>
    </source>
</evidence>
<dbReference type="AlphaFoldDB" id="I0IFL5"/>
<protein>
    <recommendedName>
        <fullName evidence="4">DUF2125 domain-containing protein</fullName>
    </recommendedName>
</protein>
<organism evidence="2 3">
    <name type="scientific">Phycisphaera mikurensis (strain NBRC 102666 / KCTC 22515 / FYK2301M01)</name>
    <dbReference type="NCBI Taxonomy" id="1142394"/>
    <lineage>
        <taxon>Bacteria</taxon>
        <taxon>Pseudomonadati</taxon>
        <taxon>Planctomycetota</taxon>
        <taxon>Phycisphaerae</taxon>
        <taxon>Phycisphaerales</taxon>
        <taxon>Phycisphaeraceae</taxon>
        <taxon>Phycisphaera</taxon>
    </lineage>
</organism>
<evidence type="ECO:0000256" key="1">
    <source>
        <dbReference type="SAM" id="SignalP"/>
    </source>
</evidence>
<dbReference type="OrthoDB" id="9770043at2"/>
<dbReference type="Proteomes" id="UP000007881">
    <property type="component" value="Chromosome"/>
</dbReference>
<dbReference type="STRING" id="1142394.PSMK_18940"/>
<feature type="chain" id="PRO_5003629709" description="DUF2125 domain-containing protein" evidence="1">
    <location>
        <begin position="24"/>
        <end position="333"/>
    </location>
</feature>
<gene>
    <name evidence="2" type="ordered locus">PSMK_18940</name>
</gene>
<sequence length="333" mass="34830">MRTRLHALPLLAALALPAVTSAAAEGAADPVEPVWTVGLNMRRAMASPLASSLRLGMAANGDEAQIDELNETLGLDLAEDVGSIVLFGDDFESGVFSMVAELGESAGNLEGMMLAMPGYRSDELPGGGLLHHFTVNEGAGADEMPVWAAVPETAEGYRFVASTDEQNLRRLAGEASFEKRLAPGRLDGDRILSARIAKVPEDAVPEDTFGAAAIKSITSFQMDVTSGESLALDINLQTPDPTRAKQLQQFLQSMAGMGQMMLGSQPDSAEIAAMLAGIAIQPQPPAEDGSTVVNVNLGVEQDVVDRWMVENASKMPTGQGVAGSDAGVVTPAR</sequence>
<feature type="signal peptide" evidence="1">
    <location>
        <begin position="1"/>
        <end position="23"/>
    </location>
</feature>
<name>I0IFL5_PHYMF</name>
<dbReference type="EMBL" id="AP012338">
    <property type="protein sequence ID" value="BAM04053.1"/>
    <property type="molecule type" value="Genomic_DNA"/>
</dbReference>
<evidence type="ECO:0000313" key="2">
    <source>
        <dbReference type="EMBL" id="BAM04053.1"/>
    </source>
</evidence>
<evidence type="ECO:0000313" key="3">
    <source>
        <dbReference type="Proteomes" id="UP000007881"/>
    </source>
</evidence>
<proteinExistence type="predicted"/>
<keyword evidence="1" id="KW-0732">Signal</keyword>
<accession>I0IFL5</accession>
<dbReference type="KEGG" id="phm:PSMK_18940"/>
<reference evidence="2 3" key="1">
    <citation type="submission" date="2012-02" db="EMBL/GenBank/DDBJ databases">
        <title>Complete genome sequence of Phycisphaera mikurensis NBRC 102666.</title>
        <authorList>
            <person name="Ankai A."/>
            <person name="Hosoyama A."/>
            <person name="Terui Y."/>
            <person name="Sekine M."/>
            <person name="Fukai R."/>
            <person name="Kato Y."/>
            <person name="Nakamura S."/>
            <person name="Yamada-Narita S."/>
            <person name="Kawakoshi A."/>
            <person name="Fukunaga Y."/>
            <person name="Yamazaki S."/>
            <person name="Fujita N."/>
        </authorList>
    </citation>
    <scope>NUCLEOTIDE SEQUENCE [LARGE SCALE GENOMIC DNA]</scope>
    <source>
        <strain evidence="3">NBRC 102666 / KCTC 22515 / FYK2301M01</strain>
    </source>
</reference>
<dbReference type="HOGENOM" id="CLU_833801_0_0_0"/>